<proteinExistence type="predicted"/>
<dbReference type="InterPro" id="IPR036291">
    <property type="entry name" value="NAD(P)-bd_dom_sf"/>
</dbReference>
<dbReference type="PANTHER" id="PTHR43000">
    <property type="entry name" value="DTDP-D-GLUCOSE 4,6-DEHYDRATASE-RELATED"/>
    <property type="match status" value="1"/>
</dbReference>
<gene>
    <name evidence="2" type="ORF">CH92_12755</name>
</gene>
<dbReference type="Gene3D" id="3.40.50.720">
    <property type="entry name" value="NAD(P)-binding Rossmann-like Domain"/>
    <property type="match status" value="1"/>
</dbReference>
<dbReference type="KEGG" id="pstt:CH92_12755"/>
<evidence type="ECO:0000313" key="2">
    <source>
        <dbReference type="EMBL" id="AHL75918.1"/>
    </source>
</evidence>
<feature type="domain" description="NAD(P)-binding" evidence="1">
    <location>
        <begin position="9"/>
        <end position="301"/>
    </location>
</feature>
<reference evidence="3" key="1">
    <citation type="journal article" date="2014" name="Genome Announc.">
        <title>Complete Genome Sequence of the Highly Transformable Pseudomonas stutzeri Strain 28a24.</title>
        <authorList>
            <person name="Smith B.A."/>
            <person name="Dougherty K.M."/>
            <person name="Baltrus D.A."/>
        </authorList>
    </citation>
    <scope>NUCLEOTIDE SEQUENCE [LARGE SCALE GENOMIC DNA]</scope>
    <source>
        <strain evidence="3">28a24</strain>
    </source>
</reference>
<evidence type="ECO:0000313" key="3">
    <source>
        <dbReference type="Proteomes" id="UP000019522"/>
    </source>
</evidence>
<dbReference type="InterPro" id="IPR016040">
    <property type="entry name" value="NAD(P)-bd_dom"/>
</dbReference>
<dbReference type="SUPFAM" id="SSF51735">
    <property type="entry name" value="NAD(P)-binding Rossmann-fold domains"/>
    <property type="match status" value="1"/>
</dbReference>
<organism evidence="2 3">
    <name type="scientific">Stutzerimonas stutzeri</name>
    <name type="common">Pseudomonas stutzeri</name>
    <dbReference type="NCBI Taxonomy" id="316"/>
    <lineage>
        <taxon>Bacteria</taxon>
        <taxon>Pseudomonadati</taxon>
        <taxon>Pseudomonadota</taxon>
        <taxon>Gammaproteobacteria</taxon>
        <taxon>Pseudomonadales</taxon>
        <taxon>Pseudomonadaceae</taxon>
        <taxon>Stutzerimonas</taxon>
    </lineage>
</organism>
<protein>
    <submittedName>
        <fullName evidence="2">GDP-6-deoxy-D-lyxo-4-hexulose reductase</fullName>
    </submittedName>
</protein>
<evidence type="ECO:0000259" key="1">
    <source>
        <dbReference type="Pfam" id="PF16363"/>
    </source>
</evidence>
<dbReference type="Proteomes" id="UP000019522">
    <property type="component" value="Chromosome"/>
</dbReference>
<dbReference type="AlphaFoldDB" id="W8R8H7"/>
<accession>W8R8H7</accession>
<dbReference type="Gene3D" id="3.90.25.10">
    <property type="entry name" value="UDP-galactose 4-epimerase, domain 1"/>
    <property type="match status" value="1"/>
</dbReference>
<dbReference type="PATRIC" id="fig|316.77.peg.2554"/>
<dbReference type="EMBL" id="CP007441">
    <property type="protein sequence ID" value="AHL75918.1"/>
    <property type="molecule type" value="Genomic_DNA"/>
</dbReference>
<name>W8R8H7_STUST</name>
<dbReference type="Pfam" id="PF16363">
    <property type="entry name" value="GDP_Man_Dehyd"/>
    <property type="match status" value="1"/>
</dbReference>
<reference evidence="2 3" key="2">
    <citation type="submission" date="2014-03" db="EMBL/GenBank/DDBJ databases">
        <authorList>
            <person name="Baltrus D."/>
            <person name="Dougherty K."/>
        </authorList>
    </citation>
    <scope>NUCLEOTIDE SEQUENCE</scope>
    <source>
        <strain evidence="2 3">28a24</strain>
    </source>
</reference>
<sequence length="308" mass="33965">MGKNMRKVLITGVTGFTGRYMAEEFAAHGYEVHGLSYRQPVSELPVAVSAIHCCSLNDTETLRTLLMEIRPSYVVHLAAVSFVAHTDADAIYNANLLGTRHLLEALRTTATCLEGVLLASSANVYGNATEGVLDESSPLAPANDYAVSKAAMELLARLYYGRLPLIISRPFNYTGIGQAEQFLIPKIVAHTRRRADVIELGNLDIARDFCDVRQVVQAYRRLLETPAAIGETVNICSGSAYTLEYVLEQAAAISGHRMEVRVNPSFVRSADVKNLFGCRTKLDTLIGDLPEIELKETLRWMIEQPFTN</sequence>